<dbReference type="PANTHER" id="PTHR43639">
    <property type="entry name" value="OXIDOREDUCTASE, SHORT-CHAIN DEHYDROGENASE/REDUCTASE FAMILY (AFU_ORTHOLOGUE AFUA_5G02870)"/>
    <property type="match status" value="1"/>
</dbReference>
<keyword evidence="4" id="KW-1185">Reference proteome</keyword>
<dbReference type="OrthoDB" id="286404at2"/>
<dbReference type="Pfam" id="PF13561">
    <property type="entry name" value="adh_short_C2"/>
    <property type="match status" value="1"/>
</dbReference>
<dbReference type="PRINTS" id="PR00080">
    <property type="entry name" value="SDRFAMILY"/>
</dbReference>
<dbReference type="Gene3D" id="3.40.50.720">
    <property type="entry name" value="NAD(P)-binding Rossmann-like Domain"/>
    <property type="match status" value="1"/>
</dbReference>
<protein>
    <submittedName>
        <fullName evidence="3">3-ketoacyl-ACP reductase</fullName>
    </submittedName>
</protein>
<accession>A0A365K190</accession>
<dbReference type="GO" id="GO:0016491">
    <property type="term" value="F:oxidoreductase activity"/>
    <property type="evidence" value="ECO:0007669"/>
    <property type="project" value="UniProtKB-KW"/>
</dbReference>
<evidence type="ECO:0000313" key="4">
    <source>
        <dbReference type="Proteomes" id="UP000251869"/>
    </source>
</evidence>
<evidence type="ECO:0000313" key="3">
    <source>
        <dbReference type="EMBL" id="RAZ66427.1"/>
    </source>
</evidence>
<comment type="similarity">
    <text evidence="1">Belongs to the short-chain dehydrogenases/reductases (SDR) family.</text>
</comment>
<dbReference type="PRINTS" id="PR00081">
    <property type="entry name" value="GDHRDH"/>
</dbReference>
<dbReference type="SUPFAM" id="SSF51735">
    <property type="entry name" value="NAD(P)-binding Rossmann-fold domains"/>
    <property type="match status" value="1"/>
</dbReference>
<name>A0A365K190_9BACL</name>
<organism evidence="3 4">
    <name type="scientific">Planococcus maitriensis</name>
    <dbReference type="NCBI Taxonomy" id="221799"/>
    <lineage>
        <taxon>Bacteria</taxon>
        <taxon>Bacillati</taxon>
        <taxon>Bacillota</taxon>
        <taxon>Bacilli</taxon>
        <taxon>Bacillales</taxon>
        <taxon>Caryophanaceae</taxon>
        <taxon>Planococcus</taxon>
    </lineage>
</organism>
<dbReference type="InterPro" id="IPR002347">
    <property type="entry name" value="SDR_fam"/>
</dbReference>
<dbReference type="GO" id="GO:0008206">
    <property type="term" value="P:bile acid metabolic process"/>
    <property type="evidence" value="ECO:0007669"/>
    <property type="project" value="UniProtKB-ARBA"/>
</dbReference>
<gene>
    <name evidence="3" type="ORF">DP119_13420</name>
</gene>
<dbReference type="FunFam" id="3.40.50.720:FF:000084">
    <property type="entry name" value="Short-chain dehydrogenase reductase"/>
    <property type="match status" value="1"/>
</dbReference>
<keyword evidence="2" id="KW-0560">Oxidoreductase</keyword>
<reference evidence="3 4" key="1">
    <citation type="submission" date="2018-06" db="EMBL/GenBank/DDBJ databases">
        <title>The draft genome sequences of strains SCU63 and S1.</title>
        <authorList>
            <person name="Gan L."/>
        </authorList>
    </citation>
    <scope>NUCLEOTIDE SEQUENCE [LARGE SCALE GENOMIC DNA]</scope>
    <source>
        <strain evidence="3 4">S1</strain>
    </source>
</reference>
<dbReference type="InterPro" id="IPR036291">
    <property type="entry name" value="NAD(P)-bd_dom_sf"/>
</dbReference>
<dbReference type="EMBL" id="QLZQ01000007">
    <property type="protein sequence ID" value="RAZ66427.1"/>
    <property type="molecule type" value="Genomic_DNA"/>
</dbReference>
<dbReference type="AlphaFoldDB" id="A0A365K190"/>
<proteinExistence type="inferred from homology"/>
<dbReference type="PANTHER" id="PTHR43639:SF1">
    <property type="entry name" value="SHORT-CHAIN DEHYDROGENASE_REDUCTASE FAMILY PROTEIN"/>
    <property type="match status" value="1"/>
</dbReference>
<evidence type="ECO:0000256" key="1">
    <source>
        <dbReference type="ARBA" id="ARBA00006484"/>
    </source>
</evidence>
<comment type="caution">
    <text evidence="3">The sequence shown here is derived from an EMBL/GenBank/DDBJ whole genome shotgun (WGS) entry which is preliminary data.</text>
</comment>
<evidence type="ECO:0000256" key="2">
    <source>
        <dbReference type="ARBA" id="ARBA00023002"/>
    </source>
</evidence>
<dbReference type="NCBIfam" id="NF005559">
    <property type="entry name" value="PRK07231.1"/>
    <property type="match status" value="1"/>
</dbReference>
<dbReference type="Proteomes" id="UP000251869">
    <property type="component" value="Unassembled WGS sequence"/>
</dbReference>
<sequence length="253" mass="26729">MEIRLDGKTAVITGAGGGMGKAAVESFLESGANVAALDIRTDSLGELKNRHQGKLLVVNSNLTDEASVEAAFEEIHNSYGRIDILANVAGIAQSATDIEDVSLEMWERIFSINTKAVFLTSRAAVPYMKRQGSGSILNVASISVERPRPGLNAYIASKGAAVSLTKALAIELAPHHIRVNCINPGPSDTQMLGEFTAAGADVESMKENTFRKSVPLGDLIQPQDIANALLYMSSDLAKMMTGSVVNVDGGRGI</sequence>